<sequence>MRVLSLAAASAALTSLVVAQDVATKYYDPTSKISYSSLTLPNGVTYRIALPENSSTSDAIFQVVSPSTFAWCGLAWGGHMTNNPLSVNWATGASTGRQAIVSSRMAFGYYATPGAYDGATYTYLPGTSANSTHWQLTARCQGCTRWSSADGDFNLENQTEAVLAYACSSVAPDDKTSNTSAFNIHEQFGIWSHDLTIAKNASFGEWVKGNGTAKRFTSWSA</sequence>
<gene>
    <name evidence="3" type="ORF">EJ04DRAFT_563945</name>
</gene>
<dbReference type="PANTHER" id="PTHR47797:SF5">
    <property type="entry name" value="CELLOBIOSE DEHYDROGENASE CYTOCHROME DOMAIN-CONTAINING PROTEIN"/>
    <property type="match status" value="1"/>
</dbReference>
<protein>
    <submittedName>
        <fullName evidence="3">CBD9-like protein</fullName>
    </submittedName>
</protein>
<dbReference type="OrthoDB" id="413885at2759"/>
<reference evidence="3" key="1">
    <citation type="journal article" date="2020" name="Stud. Mycol.">
        <title>101 Dothideomycetes genomes: a test case for predicting lifestyles and emergence of pathogens.</title>
        <authorList>
            <person name="Haridas S."/>
            <person name="Albert R."/>
            <person name="Binder M."/>
            <person name="Bloem J."/>
            <person name="Labutti K."/>
            <person name="Salamov A."/>
            <person name="Andreopoulos B."/>
            <person name="Baker S."/>
            <person name="Barry K."/>
            <person name="Bills G."/>
            <person name="Bluhm B."/>
            <person name="Cannon C."/>
            <person name="Castanera R."/>
            <person name="Culley D."/>
            <person name="Daum C."/>
            <person name="Ezra D."/>
            <person name="Gonzalez J."/>
            <person name="Henrissat B."/>
            <person name="Kuo A."/>
            <person name="Liang C."/>
            <person name="Lipzen A."/>
            <person name="Lutzoni F."/>
            <person name="Magnuson J."/>
            <person name="Mondo S."/>
            <person name="Nolan M."/>
            <person name="Ohm R."/>
            <person name="Pangilinan J."/>
            <person name="Park H.-J."/>
            <person name="Ramirez L."/>
            <person name="Alfaro M."/>
            <person name="Sun H."/>
            <person name="Tritt A."/>
            <person name="Yoshinaga Y."/>
            <person name="Zwiers L.-H."/>
            <person name="Turgeon B."/>
            <person name="Goodwin S."/>
            <person name="Spatafora J."/>
            <person name="Crous P."/>
            <person name="Grigoriev I."/>
        </authorList>
    </citation>
    <scope>NUCLEOTIDE SEQUENCE</scope>
    <source>
        <strain evidence="3">CBS 125425</strain>
    </source>
</reference>
<feature type="domain" description="Cellobiose dehydrogenase-like cytochrome" evidence="2">
    <location>
        <begin position="26"/>
        <end position="203"/>
    </location>
</feature>
<evidence type="ECO:0000256" key="1">
    <source>
        <dbReference type="SAM" id="SignalP"/>
    </source>
</evidence>
<evidence type="ECO:0000259" key="2">
    <source>
        <dbReference type="Pfam" id="PF16010"/>
    </source>
</evidence>
<organism evidence="3 4">
    <name type="scientific">Polyplosphaeria fusca</name>
    <dbReference type="NCBI Taxonomy" id="682080"/>
    <lineage>
        <taxon>Eukaryota</taxon>
        <taxon>Fungi</taxon>
        <taxon>Dikarya</taxon>
        <taxon>Ascomycota</taxon>
        <taxon>Pezizomycotina</taxon>
        <taxon>Dothideomycetes</taxon>
        <taxon>Pleosporomycetidae</taxon>
        <taxon>Pleosporales</taxon>
        <taxon>Tetraplosphaeriaceae</taxon>
        <taxon>Polyplosphaeria</taxon>
    </lineage>
</organism>
<dbReference type="AlphaFoldDB" id="A0A9P4R1K2"/>
<keyword evidence="1" id="KW-0732">Signal</keyword>
<accession>A0A9P4R1K2</accession>
<name>A0A9P4R1K2_9PLEO</name>
<dbReference type="InterPro" id="IPR015920">
    <property type="entry name" value="Cellobiose_DH-like_cyt"/>
</dbReference>
<dbReference type="PANTHER" id="PTHR47797">
    <property type="entry name" value="DEHYDROGENASE, PUTATIVE (AFU_ORTHOLOGUE AFUA_8G05805)-RELATED"/>
    <property type="match status" value="1"/>
</dbReference>
<evidence type="ECO:0000313" key="4">
    <source>
        <dbReference type="Proteomes" id="UP000799444"/>
    </source>
</evidence>
<dbReference type="EMBL" id="ML996143">
    <property type="protein sequence ID" value="KAF2734811.1"/>
    <property type="molecule type" value="Genomic_DNA"/>
</dbReference>
<evidence type="ECO:0000313" key="3">
    <source>
        <dbReference type="EMBL" id="KAF2734811.1"/>
    </source>
</evidence>
<keyword evidence="4" id="KW-1185">Reference proteome</keyword>
<dbReference type="CDD" id="cd09630">
    <property type="entry name" value="CDH_like_cytochrome"/>
    <property type="match status" value="1"/>
</dbReference>
<dbReference type="SUPFAM" id="SSF49344">
    <property type="entry name" value="CBD9-like"/>
    <property type="match status" value="1"/>
</dbReference>
<dbReference type="Pfam" id="PF16010">
    <property type="entry name" value="CDH-cyt"/>
    <property type="match status" value="1"/>
</dbReference>
<feature type="signal peptide" evidence="1">
    <location>
        <begin position="1"/>
        <end position="19"/>
    </location>
</feature>
<proteinExistence type="predicted"/>
<dbReference type="Proteomes" id="UP000799444">
    <property type="component" value="Unassembled WGS sequence"/>
</dbReference>
<comment type="caution">
    <text evidence="3">The sequence shown here is derived from an EMBL/GenBank/DDBJ whole genome shotgun (WGS) entry which is preliminary data.</text>
</comment>
<feature type="chain" id="PRO_5040489772" evidence="1">
    <location>
        <begin position="20"/>
        <end position="221"/>
    </location>
</feature>
<dbReference type="Gene3D" id="2.60.40.1210">
    <property type="entry name" value="Cellobiose dehydrogenase, cytochrome domain"/>
    <property type="match status" value="1"/>
</dbReference>